<name>A0A066RPT9_9GAMM</name>
<dbReference type="EMBL" id="JMIB01000008">
    <property type="protein sequence ID" value="KDM92485.1"/>
    <property type="molecule type" value="Genomic_DNA"/>
</dbReference>
<dbReference type="Proteomes" id="UP000027192">
    <property type="component" value="Unassembled WGS sequence"/>
</dbReference>
<sequence>MALAADLHPAMLTIQPACEFISPALSKQSNCFHKASNVAQQFEWLTDTLQNLIDKNTIMISLCSRDSTLLIQFFEV</sequence>
<comment type="caution">
    <text evidence="1">The sequence shown here is derived from an EMBL/GenBank/DDBJ whole genome shotgun (WGS) entry which is preliminary data.</text>
</comment>
<dbReference type="RefSeq" id="WP_036750096.1">
    <property type="nucleotide sequence ID" value="NZ_JMIB01000008.1"/>
</dbReference>
<evidence type="ECO:0000313" key="1">
    <source>
        <dbReference type="EMBL" id="KDM92485.1"/>
    </source>
</evidence>
<accession>A0A066RPT9</accession>
<protein>
    <submittedName>
        <fullName evidence="1">Uncharacterized protein</fullName>
    </submittedName>
</protein>
<evidence type="ECO:0000313" key="2">
    <source>
        <dbReference type="Proteomes" id="UP000027192"/>
    </source>
</evidence>
<organism evidence="1 2">
    <name type="scientific">Photobacterium galatheae</name>
    <dbReference type="NCBI Taxonomy" id="1654360"/>
    <lineage>
        <taxon>Bacteria</taxon>
        <taxon>Pseudomonadati</taxon>
        <taxon>Pseudomonadota</taxon>
        <taxon>Gammaproteobacteria</taxon>
        <taxon>Vibrionales</taxon>
        <taxon>Vibrionaceae</taxon>
        <taxon>Photobacterium</taxon>
    </lineage>
</organism>
<dbReference type="AlphaFoldDB" id="A0A066RPT9"/>
<keyword evidence="2" id="KW-1185">Reference proteome</keyword>
<proteinExistence type="predicted"/>
<gene>
    <name evidence="1" type="ORF">EA58_05965</name>
</gene>
<reference evidence="1 2" key="1">
    <citation type="submission" date="2014-04" db="EMBL/GenBank/DDBJ databases">
        <title>Draft genome sequence of Photobacterium halotolerans S2753: a solonamide, ngercheumicin and holomycin producer.</title>
        <authorList>
            <person name="Machado H.R."/>
            <person name="Gram L."/>
        </authorList>
    </citation>
    <scope>NUCLEOTIDE SEQUENCE [LARGE SCALE GENOMIC DNA]</scope>
    <source>
        <strain evidence="1 2">S2753</strain>
    </source>
</reference>